<name>A0AAU9VQT2_9CNID</name>
<protein>
    <submittedName>
        <fullName evidence="1">Uncharacterized protein</fullName>
    </submittedName>
</protein>
<keyword evidence="2" id="KW-1185">Reference proteome</keyword>
<dbReference type="EMBL" id="CALNXJ010000002">
    <property type="protein sequence ID" value="CAH3033750.1"/>
    <property type="molecule type" value="Genomic_DNA"/>
</dbReference>
<gene>
    <name evidence="1" type="ORF">PMEA_00010276</name>
</gene>
<proteinExistence type="predicted"/>
<sequence>MYDLKFNSRKANDIEEHFLYSKQKDGDSLILEHHEVLEDLWILGKKQHMYQDLSRFCTSKILSHPFSVDPTFNFGHYGVTPFSYKHLLLQSKRTKDSPVFIGPTAIHYSKNKNIFKKIALAVISSYPHLGTKGQGSITDGEKALHDALLESIRKAIGLRWFNHFQRNCNDKLST</sequence>
<organism evidence="1 2">
    <name type="scientific">Pocillopora meandrina</name>
    <dbReference type="NCBI Taxonomy" id="46732"/>
    <lineage>
        <taxon>Eukaryota</taxon>
        <taxon>Metazoa</taxon>
        <taxon>Cnidaria</taxon>
        <taxon>Anthozoa</taxon>
        <taxon>Hexacorallia</taxon>
        <taxon>Scleractinia</taxon>
        <taxon>Astrocoeniina</taxon>
        <taxon>Pocilloporidae</taxon>
        <taxon>Pocillopora</taxon>
    </lineage>
</organism>
<evidence type="ECO:0000313" key="1">
    <source>
        <dbReference type="EMBL" id="CAH3033750.1"/>
    </source>
</evidence>
<dbReference type="Proteomes" id="UP001159428">
    <property type="component" value="Unassembled WGS sequence"/>
</dbReference>
<reference evidence="1 2" key="1">
    <citation type="submission" date="2022-05" db="EMBL/GenBank/DDBJ databases">
        <authorList>
            <consortium name="Genoscope - CEA"/>
            <person name="William W."/>
        </authorList>
    </citation>
    <scope>NUCLEOTIDE SEQUENCE [LARGE SCALE GENOMIC DNA]</scope>
</reference>
<accession>A0AAU9VQT2</accession>
<comment type="caution">
    <text evidence="1">The sequence shown here is derived from an EMBL/GenBank/DDBJ whole genome shotgun (WGS) entry which is preliminary data.</text>
</comment>
<dbReference type="AlphaFoldDB" id="A0AAU9VQT2"/>
<evidence type="ECO:0000313" key="2">
    <source>
        <dbReference type="Proteomes" id="UP001159428"/>
    </source>
</evidence>